<accession>A0A645FS16</accession>
<proteinExistence type="predicted"/>
<evidence type="ECO:0000313" key="1">
    <source>
        <dbReference type="EMBL" id="MPN17221.1"/>
    </source>
</evidence>
<dbReference type="AlphaFoldDB" id="A0A645FS16"/>
<reference evidence="1" key="1">
    <citation type="submission" date="2019-08" db="EMBL/GenBank/DDBJ databases">
        <authorList>
            <person name="Kucharzyk K."/>
            <person name="Murdoch R.W."/>
            <person name="Higgins S."/>
            <person name="Loffler F."/>
        </authorList>
    </citation>
    <scope>NUCLEOTIDE SEQUENCE</scope>
</reference>
<sequence length="92" mass="9740">MGGGDAEQRISIRLNAASHHVNSAAAHRFHDAHHNLRGGPGLDLGNCEWRAGHLADEVGRRRANKDLASNRSKIASPQNHFSIVCGGVVGTG</sequence>
<protein>
    <submittedName>
        <fullName evidence="1">Uncharacterized protein</fullName>
    </submittedName>
</protein>
<comment type="caution">
    <text evidence="1">The sequence shown here is derived from an EMBL/GenBank/DDBJ whole genome shotgun (WGS) entry which is preliminary data.</text>
</comment>
<name>A0A645FS16_9ZZZZ</name>
<organism evidence="1">
    <name type="scientific">bioreactor metagenome</name>
    <dbReference type="NCBI Taxonomy" id="1076179"/>
    <lineage>
        <taxon>unclassified sequences</taxon>
        <taxon>metagenomes</taxon>
        <taxon>ecological metagenomes</taxon>
    </lineage>
</organism>
<dbReference type="EMBL" id="VSSQ01064295">
    <property type="protein sequence ID" value="MPN17221.1"/>
    <property type="molecule type" value="Genomic_DNA"/>
</dbReference>
<gene>
    <name evidence="1" type="ORF">SDC9_164571</name>
</gene>